<keyword evidence="2" id="KW-1185">Reference proteome</keyword>
<proteinExistence type="predicted"/>
<reference evidence="1 2" key="1">
    <citation type="journal article" date="2022" name="bioRxiv">
        <title>The genome of the oomycete Peronosclerospora sorghi, a cosmopolitan pathogen of maize and sorghum, is inflated with dispersed pseudogenes.</title>
        <authorList>
            <person name="Fletcher K."/>
            <person name="Martin F."/>
            <person name="Isakeit T."/>
            <person name="Cavanaugh K."/>
            <person name="Magill C."/>
            <person name="Michelmore R."/>
        </authorList>
    </citation>
    <scope>NUCLEOTIDE SEQUENCE [LARGE SCALE GENOMIC DNA]</scope>
    <source>
        <strain evidence="1">P6</strain>
    </source>
</reference>
<evidence type="ECO:0000313" key="1">
    <source>
        <dbReference type="EMBL" id="KAI9920175.1"/>
    </source>
</evidence>
<protein>
    <submittedName>
        <fullName evidence="1">Uncharacterized protein</fullName>
    </submittedName>
</protein>
<accession>A0ACC0WND0</accession>
<evidence type="ECO:0000313" key="2">
    <source>
        <dbReference type="Proteomes" id="UP001163321"/>
    </source>
</evidence>
<organism evidence="1 2">
    <name type="scientific">Peronosclerospora sorghi</name>
    <dbReference type="NCBI Taxonomy" id="230839"/>
    <lineage>
        <taxon>Eukaryota</taxon>
        <taxon>Sar</taxon>
        <taxon>Stramenopiles</taxon>
        <taxon>Oomycota</taxon>
        <taxon>Peronosporomycetes</taxon>
        <taxon>Peronosporales</taxon>
        <taxon>Peronosporaceae</taxon>
        <taxon>Peronosclerospora</taxon>
    </lineage>
</organism>
<dbReference type="Proteomes" id="UP001163321">
    <property type="component" value="Chromosome 10"/>
</dbReference>
<sequence>MRLHRFDVYQLMRVRVQHSLHGIQHDEFQRHLRAARLDVMGTLAAASADSYQLAYPLFHDLHFLHGAEQGFILLQKAGETEDLGKRSMLWNKQTPWKMRYDYMTIQLKYRDPVLDLRRVLSNEAALRNEVSENWLLYAKLTGKEGFIRTGTTKSAVMHAEALENRYALIEKAKLLVRQDQMYEALRILEPVDTDASTFLDADVPYPQFCAKHLLLATNYMQQTGQIAGRNTQEPAHTSSP</sequence>
<gene>
    <name evidence="1" type="ORF">PsorP6_015535</name>
</gene>
<name>A0ACC0WND0_9STRA</name>
<comment type="caution">
    <text evidence="1">The sequence shown here is derived from an EMBL/GenBank/DDBJ whole genome shotgun (WGS) entry which is preliminary data.</text>
</comment>
<dbReference type="EMBL" id="CM047589">
    <property type="protein sequence ID" value="KAI9920175.1"/>
    <property type="molecule type" value="Genomic_DNA"/>
</dbReference>